<evidence type="ECO:0000313" key="3">
    <source>
        <dbReference type="Proteomes" id="UP000288805"/>
    </source>
</evidence>
<feature type="region of interest" description="Disordered" evidence="1">
    <location>
        <begin position="164"/>
        <end position="219"/>
    </location>
</feature>
<evidence type="ECO:0000256" key="1">
    <source>
        <dbReference type="SAM" id="MobiDB-lite"/>
    </source>
</evidence>
<reference evidence="2 3" key="1">
    <citation type="journal article" date="2018" name="PLoS Genet.">
        <title>Population sequencing reveals clonal diversity and ancestral inbreeding in the grapevine cultivar Chardonnay.</title>
        <authorList>
            <person name="Roach M.J."/>
            <person name="Johnson D.L."/>
            <person name="Bohlmann J."/>
            <person name="van Vuuren H.J."/>
            <person name="Jones S.J."/>
            <person name="Pretorius I.S."/>
            <person name="Schmidt S.A."/>
            <person name="Borneman A.R."/>
        </authorList>
    </citation>
    <scope>NUCLEOTIDE SEQUENCE [LARGE SCALE GENOMIC DNA]</scope>
    <source>
        <strain evidence="3">cv. Chardonnay</strain>
        <tissue evidence="2">Leaf</tissue>
    </source>
</reference>
<proteinExistence type="predicted"/>
<sequence length="454" mass="50630">MERCRNEKGGGQDWPKIMHVPDLEVESTDVCSTPDLPKPRPSSAHWYSHISCCRGTLADKQPDQPSLILQSKTLSLIRNSKGLLPCEDNIYHWIASQTGVLTASREQSLFILPKTCSTGPSWVTSVDLPPPVCTAAERKDKDDGKSSLPQSLIAACRIMMALPPSKHHHDRPKSLPTIKGDKALGTIKGPHTVKEDQRKEASSSVEEARTSGNCSGPGNASLNNSHIHLNFWSLRMKMETMKPWLLKRKLKAEVEEGMEPTTCPINSNGNYKIVVYMATPVIMIDQSWYVDSGAKNHVTIEMNNLNLKTPYEAIVRDMIRLSVVSFPIAFDIPFGLPPAIDHFLELTQTPLSNIHTSPTLPHEFTTSSHPSKSLLAHAPIPCHLMITRAKSGIVKLKVCSTLVHPLSISPSPIEPMCIKKALVDPNWKILMEEEYKALMRNHTWNWYLINPNIM</sequence>
<comment type="caution">
    <text evidence="2">The sequence shown here is derived from an EMBL/GenBank/DDBJ whole genome shotgun (WGS) entry which is preliminary data.</text>
</comment>
<feature type="compositionally biased region" description="Polar residues" evidence="1">
    <location>
        <begin position="210"/>
        <end position="219"/>
    </location>
</feature>
<protein>
    <recommendedName>
        <fullName evidence="4">Retrovirus-related Pol polyprotein from transposon RE2</fullName>
    </recommendedName>
</protein>
<dbReference type="EMBL" id="QGNW01000437">
    <property type="protein sequence ID" value="RVW71450.1"/>
    <property type="molecule type" value="Genomic_DNA"/>
</dbReference>
<gene>
    <name evidence="2" type="ORF">CK203_057576</name>
</gene>
<dbReference type="AlphaFoldDB" id="A0A438GGX1"/>
<evidence type="ECO:0008006" key="4">
    <source>
        <dbReference type="Google" id="ProtNLM"/>
    </source>
</evidence>
<accession>A0A438GGX1</accession>
<evidence type="ECO:0000313" key="2">
    <source>
        <dbReference type="EMBL" id="RVW71450.1"/>
    </source>
</evidence>
<feature type="compositionally biased region" description="Basic and acidic residues" evidence="1">
    <location>
        <begin position="192"/>
        <end position="209"/>
    </location>
</feature>
<dbReference type="Proteomes" id="UP000288805">
    <property type="component" value="Unassembled WGS sequence"/>
</dbReference>
<name>A0A438GGX1_VITVI</name>
<organism evidence="2 3">
    <name type="scientific">Vitis vinifera</name>
    <name type="common">Grape</name>
    <dbReference type="NCBI Taxonomy" id="29760"/>
    <lineage>
        <taxon>Eukaryota</taxon>
        <taxon>Viridiplantae</taxon>
        <taxon>Streptophyta</taxon>
        <taxon>Embryophyta</taxon>
        <taxon>Tracheophyta</taxon>
        <taxon>Spermatophyta</taxon>
        <taxon>Magnoliopsida</taxon>
        <taxon>eudicotyledons</taxon>
        <taxon>Gunneridae</taxon>
        <taxon>Pentapetalae</taxon>
        <taxon>rosids</taxon>
        <taxon>Vitales</taxon>
        <taxon>Vitaceae</taxon>
        <taxon>Viteae</taxon>
        <taxon>Vitis</taxon>
    </lineage>
</organism>